<dbReference type="Pfam" id="PF13091">
    <property type="entry name" value="PLDc_2"/>
    <property type="match status" value="2"/>
</dbReference>
<evidence type="ECO:0000313" key="3">
    <source>
        <dbReference type="Proteomes" id="UP001215231"/>
    </source>
</evidence>
<feature type="domain" description="PLD phosphodiesterase" evidence="1">
    <location>
        <begin position="128"/>
        <end position="155"/>
    </location>
</feature>
<dbReference type="PANTHER" id="PTHR21248:SF22">
    <property type="entry name" value="PHOSPHOLIPASE D"/>
    <property type="match status" value="1"/>
</dbReference>
<feature type="domain" description="PLD phosphodiesterase" evidence="1">
    <location>
        <begin position="300"/>
        <end position="326"/>
    </location>
</feature>
<dbReference type="InterPro" id="IPR025202">
    <property type="entry name" value="PLD-like_dom"/>
</dbReference>
<dbReference type="CDD" id="cd09110">
    <property type="entry name" value="PLDc_CLS_1"/>
    <property type="match status" value="1"/>
</dbReference>
<dbReference type="PANTHER" id="PTHR21248">
    <property type="entry name" value="CARDIOLIPIN SYNTHASE"/>
    <property type="match status" value="1"/>
</dbReference>
<dbReference type="InterPro" id="IPR001736">
    <property type="entry name" value="PLipase_D/transphosphatidylase"/>
</dbReference>
<dbReference type="PROSITE" id="PS50035">
    <property type="entry name" value="PLD"/>
    <property type="match status" value="2"/>
</dbReference>
<dbReference type="Gene3D" id="3.30.870.10">
    <property type="entry name" value="Endonuclease Chain A"/>
    <property type="match status" value="2"/>
</dbReference>
<sequence>MAKTCASATRPWQEERVFTGGDEYFQGLEQDIFEARHSIDLAFYIFSFDALGNKILAALQAASERGVRVRIIVDGIGSPQWHAGTLQQLAQSGINARIYHPYPWRFPLKALSRINHLLERFFHLWRKINTRDHRKCCVIDDEIAWIGSFNLVQYHMQRYMDNRAWRDTGVRVCGEQVKMITAIFDYIWCRRRYPVTEPLSSLPPLWYGSVVRSNVSMRLRRLFSRELYHNIIYAAQRVWVTNAYFVPVSRLQLSLLRAAKKGVDVRLILPAMSDVVFTPWIARFYYRILLLGGVRIFEYQPSILHAKTLLFDDFAYVGSSNLNHRSLLHDLELDIVCRQSESLKILEQQFLIDQALSLEITPDKLNRGRWWEKVLARILLMLKSWM</sequence>
<proteinExistence type="predicted"/>
<dbReference type="SUPFAM" id="SSF56024">
    <property type="entry name" value="Phospholipase D/nuclease"/>
    <property type="match status" value="2"/>
</dbReference>
<evidence type="ECO:0000259" key="1">
    <source>
        <dbReference type="PROSITE" id="PS50035"/>
    </source>
</evidence>
<dbReference type="SMART" id="SM00155">
    <property type="entry name" value="PLDc"/>
    <property type="match status" value="2"/>
</dbReference>
<evidence type="ECO:0000313" key="2">
    <source>
        <dbReference type="EMBL" id="WDE10335.1"/>
    </source>
</evidence>
<protein>
    <submittedName>
        <fullName evidence="2">Cardiolipin synthase B</fullName>
    </submittedName>
</protein>
<dbReference type="RefSeq" id="WP_274050370.1">
    <property type="nucleotide sequence ID" value="NZ_CP059693.1"/>
</dbReference>
<gene>
    <name evidence="2" type="ORF">H3N35_18925</name>
</gene>
<organism evidence="2 3">
    <name type="scientific">Thalassomonas haliotis</name>
    <dbReference type="NCBI Taxonomy" id="485448"/>
    <lineage>
        <taxon>Bacteria</taxon>
        <taxon>Pseudomonadati</taxon>
        <taxon>Pseudomonadota</taxon>
        <taxon>Gammaproteobacteria</taxon>
        <taxon>Alteromonadales</taxon>
        <taxon>Colwelliaceae</taxon>
        <taxon>Thalassomonas</taxon>
    </lineage>
</organism>
<reference evidence="2 3" key="1">
    <citation type="journal article" date="2022" name="Mar. Drugs">
        <title>Bioassay-Guided Fractionation Leads to the Detection of Cholic Acid Generated by the Rare Thalassomonas sp.</title>
        <authorList>
            <person name="Pheiffer F."/>
            <person name="Schneider Y.K."/>
            <person name="Hansen E.H."/>
            <person name="Andersen J.H."/>
            <person name="Isaksson J."/>
            <person name="Busche T."/>
            <person name="R C."/>
            <person name="Kalinowski J."/>
            <person name="Zyl L.V."/>
            <person name="Trindade M."/>
        </authorList>
    </citation>
    <scope>NUCLEOTIDE SEQUENCE [LARGE SCALE GENOMIC DNA]</scope>
    <source>
        <strain evidence="2 3">A5K-61T</strain>
    </source>
</reference>
<accession>A0ABY7VAL5</accession>
<keyword evidence="3" id="KW-1185">Reference proteome</keyword>
<dbReference type="Proteomes" id="UP001215231">
    <property type="component" value="Chromosome"/>
</dbReference>
<name>A0ABY7VAL5_9GAMM</name>
<dbReference type="CDD" id="cd09159">
    <property type="entry name" value="PLDc_ybhO_like_2"/>
    <property type="match status" value="1"/>
</dbReference>
<dbReference type="EMBL" id="CP059693">
    <property type="protein sequence ID" value="WDE10335.1"/>
    <property type="molecule type" value="Genomic_DNA"/>
</dbReference>